<dbReference type="AlphaFoldDB" id="E1RGH0"/>
<dbReference type="CDD" id="cd09634">
    <property type="entry name" value="Cas1_I-II-III"/>
    <property type="match status" value="1"/>
</dbReference>
<dbReference type="InterPro" id="IPR050646">
    <property type="entry name" value="Cas1"/>
</dbReference>
<sequence>MFSPDIPWHVVWGFGGHIKSTATTLIILNKSDVEEIPIKSVDHLLVVGGHNIHTSAIIHLLRQNSSVSFFDADGTPVGVLRPFGRKPDEEMAELQSEVSSYNSAAEIVRSSIKARIMMIEKAGGEIDRELYYKGEDEILFTSLEEIDYLIKMEELRRIQKFTSDMYYEIMGRCLTPSHGFKRRTSRPHVDPVNSLLSLGYSILFGNCCVPLVGAYLDVDKGILREGTNSLILDLIDPLKPFMVDSVVFSIAREYLTDDMYETNTKRCHLDQGTLRLLSNALKSSIDQRKIEENVMSYRDSLINRRPLRFSY</sequence>
<keyword evidence="1 9" id="KW-0540">Nuclease</keyword>
<dbReference type="EC" id="3.1.-.-" evidence="9"/>
<dbReference type="GO" id="GO:0016787">
    <property type="term" value="F:hydrolase activity"/>
    <property type="evidence" value="ECO:0007669"/>
    <property type="project" value="UniProtKB-KW"/>
</dbReference>
<accession>E1RGH0</accession>
<dbReference type="NCBIfam" id="TIGR00287">
    <property type="entry name" value="cas1"/>
    <property type="match status" value="1"/>
</dbReference>
<evidence type="ECO:0000313" key="11">
    <source>
        <dbReference type="Proteomes" id="UP000006565"/>
    </source>
</evidence>
<dbReference type="InterPro" id="IPR042211">
    <property type="entry name" value="CRISPR-assoc_Cas1_N"/>
</dbReference>
<keyword evidence="4 9" id="KW-0378">Hydrolase</keyword>
<keyword evidence="6 9" id="KW-0051">Antiviral defense</keyword>
<dbReference type="EMBL" id="CP002117">
    <property type="protein sequence ID" value="ADN35181.1"/>
    <property type="molecule type" value="Genomic_DNA"/>
</dbReference>
<dbReference type="InterPro" id="IPR002729">
    <property type="entry name" value="CRISPR-assoc_Cas1"/>
</dbReference>
<dbReference type="Gene3D" id="3.100.10.20">
    <property type="entry name" value="CRISPR-associated endonuclease Cas1, N-terminal domain"/>
    <property type="match status" value="1"/>
</dbReference>
<dbReference type="STRING" id="679926.Mpet_0407"/>
<dbReference type="InterPro" id="IPR042206">
    <property type="entry name" value="CRISPR-assoc_Cas1_C"/>
</dbReference>
<comment type="cofactor">
    <cofactor evidence="9">
        <name>Mg(2+)</name>
        <dbReference type="ChEBI" id="CHEBI:18420"/>
    </cofactor>
    <cofactor evidence="9">
        <name>Mn(2+)</name>
        <dbReference type="ChEBI" id="CHEBI:29035"/>
    </cofactor>
</comment>
<dbReference type="PANTHER" id="PTHR34353:SF2">
    <property type="entry name" value="CRISPR-ASSOCIATED ENDONUCLEASE CAS1 1"/>
    <property type="match status" value="1"/>
</dbReference>
<proteinExistence type="inferred from homology"/>
<comment type="function">
    <text evidence="9">CRISPR (clustered regularly interspaced short palindromic repeat), is an adaptive immune system that provides protection against mobile genetic elements (viruses, transposable elements and conjugative plasmids). CRISPR clusters contain spacers, sequences complementary to antecedent mobile elements, and target invading nucleic acids. CRISPR clusters are transcribed and processed into CRISPR RNA (crRNA). Acts as a dsDNA endonuclease. Involved in the integration of spacer DNA into the CRISPR cassette.</text>
</comment>
<name>E1RGH0_METP4</name>
<evidence type="ECO:0000256" key="9">
    <source>
        <dbReference type="HAMAP-Rule" id="MF_01470"/>
    </source>
</evidence>
<dbReference type="OrthoDB" id="2216at2157"/>
<keyword evidence="11" id="KW-1185">Reference proteome</keyword>
<evidence type="ECO:0000256" key="6">
    <source>
        <dbReference type="ARBA" id="ARBA00023118"/>
    </source>
</evidence>
<evidence type="ECO:0000313" key="10">
    <source>
        <dbReference type="EMBL" id="ADN35181.1"/>
    </source>
</evidence>
<evidence type="ECO:0000256" key="3">
    <source>
        <dbReference type="ARBA" id="ARBA00022759"/>
    </source>
</evidence>
<evidence type="ECO:0000256" key="2">
    <source>
        <dbReference type="ARBA" id="ARBA00022723"/>
    </source>
</evidence>
<dbReference type="KEGG" id="mpi:Mpet_0407"/>
<evidence type="ECO:0000256" key="5">
    <source>
        <dbReference type="ARBA" id="ARBA00022842"/>
    </source>
</evidence>
<evidence type="ECO:0000256" key="4">
    <source>
        <dbReference type="ARBA" id="ARBA00022801"/>
    </source>
</evidence>
<organism evidence="10 11">
    <name type="scientific">Methanolacinia petrolearia (strain DSM 11571 / OCM 486 / SEBR 4847)</name>
    <name type="common">Methanoplanus petrolearius</name>
    <dbReference type="NCBI Taxonomy" id="679926"/>
    <lineage>
        <taxon>Archaea</taxon>
        <taxon>Methanobacteriati</taxon>
        <taxon>Methanobacteriota</taxon>
        <taxon>Stenosarchaea group</taxon>
        <taxon>Methanomicrobia</taxon>
        <taxon>Methanomicrobiales</taxon>
        <taxon>Methanomicrobiaceae</taxon>
        <taxon>Methanolacinia</taxon>
    </lineage>
</organism>
<keyword evidence="7 9" id="KW-0238">DNA-binding</keyword>
<keyword evidence="5 9" id="KW-0460">Magnesium</keyword>
<dbReference type="Proteomes" id="UP000006565">
    <property type="component" value="Chromosome"/>
</dbReference>
<evidence type="ECO:0000256" key="7">
    <source>
        <dbReference type="ARBA" id="ARBA00023125"/>
    </source>
</evidence>
<dbReference type="GO" id="GO:0046872">
    <property type="term" value="F:metal ion binding"/>
    <property type="evidence" value="ECO:0007669"/>
    <property type="project" value="UniProtKB-UniRule"/>
</dbReference>
<comment type="similarity">
    <text evidence="9">Belongs to the CRISPR-associated endonuclease Cas1 family.</text>
</comment>
<dbReference type="PANTHER" id="PTHR34353">
    <property type="entry name" value="CRISPR-ASSOCIATED ENDONUCLEASE CAS1 1"/>
    <property type="match status" value="1"/>
</dbReference>
<dbReference type="GO" id="GO:0051607">
    <property type="term" value="P:defense response to virus"/>
    <property type="evidence" value="ECO:0007669"/>
    <property type="project" value="UniProtKB-UniRule"/>
</dbReference>
<dbReference type="GO" id="GO:0003677">
    <property type="term" value="F:DNA binding"/>
    <property type="evidence" value="ECO:0007669"/>
    <property type="project" value="UniProtKB-KW"/>
</dbReference>
<gene>
    <name evidence="9" type="primary">cas1</name>
    <name evidence="10" type="ordered locus">Mpet_0407</name>
</gene>
<keyword evidence="3 9" id="KW-0255">Endonuclease</keyword>
<dbReference type="GO" id="GO:0004519">
    <property type="term" value="F:endonuclease activity"/>
    <property type="evidence" value="ECO:0007669"/>
    <property type="project" value="UniProtKB-UniRule"/>
</dbReference>
<feature type="binding site" evidence="9">
    <location>
        <position position="236"/>
    </location>
    <ligand>
        <name>Mn(2+)</name>
        <dbReference type="ChEBI" id="CHEBI:29035"/>
    </ligand>
</feature>
<dbReference type="HAMAP" id="MF_01470">
    <property type="entry name" value="Cas1"/>
    <property type="match status" value="1"/>
</dbReference>
<dbReference type="HOGENOM" id="CLU_052779_2_1_2"/>
<comment type="caution">
    <text evidence="9">Lacks conserved residue(s) required for the propagation of feature annotation.</text>
</comment>
<evidence type="ECO:0000256" key="8">
    <source>
        <dbReference type="ARBA" id="ARBA00023211"/>
    </source>
</evidence>
<reference evidence="10 11" key="1">
    <citation type="journal article" date="2010" name="Stand. Genomic Sci.">
        <title>Complete genome sequence of Methanoplanus petrolearius type strain (SEBR 4847).</title>
        <authorList>
            <person name="Brambilla E."/>
            <person name="Djao O.D."/>
            <person name="Daligault H."/>
            <person name="Lapidus A."/>
            <person name="Lucas S."/>
            <person name="Hammon N."/>
            <person name="Nolan M."/>
            <person name="Tice H."/>
            <person name="Cheng J.F."/>
            <person name="Han C."/>
            <person name="Tapia R."/>
            <person name="Goodwin L."/>
            <person name="Pitluck S."/>
            <person name="Liolios K."/>
            <person name="Ivanova N."/>
            <person name="Mavromatis K."/>
            <person name="Mikhailova N."/>
            <person name="Pati A."/>
            <person name="Chen A."/>
            <person name="Palaniappan K."/>
            <person name="Land M."/>
            <person name="Hauser L."/>
            <person name="Chang Y.J."/>
            <person name="Jeffries C.D."/>
            <person name="Rohde M."/>
            <person name="Spring S."/>
            <person name="Sikorski J."/>
            <person name="Goker M."/>
            <person name="Woyke T."/>
            <person name="Bristow J."/>
            <person name="Eisen J.A."/>
            <person name="Markowitz V."/>
            <person name="Hugenholtz P."/>
            <person name="Kyrpides N.C."/>
            <person name="Klenk H.P."/>
        </authorList>
    </citation>
    <scope>NUCLEOTIDE SEQUENCE [LARGE SCALE GENOMIC DNA]</scope>
    <source>
        <strain evidence="11">DSM 11571 / OCM 486 / SEBR 4847</strain>
    </source>
</reference>
<comment type="subunit">
    <text evidence="9">Homodimer, forms a heterotetramer with a Cas2 homodimer.</text>
</comment>
<keyword evidence="2 9" id="KW-0479">Metal-binding</keyword>
<evidence type="ECO:0000256" key="1">
    <source>
        <dbReference type="ARBA" id="ARBA00022722"/>
    </source>
</evidence>
<protein>
    <recommendedName>
        <fullName evidence="9">CRISPR-associated endonuclease Cas1</fullName>
        <ecNumber evidence="9">3.1.-.-</ecNumber>
    </recommendedName>
</protein>
<dbReference type="Pfam" id="PF01867">
    <property type="entry name" value="Cas_Cas1"/>
    <property type="match status" value="1"/>
</dbReference>
<dbReference type="GeneID" id="9742854"/>
<dbReference type="RefSeq" id="WP_013328359.1">
    <property type="nucleotide sequence ID" value="NC_014507.1"/>
</dbReference>
<dbReference type="Gene3D" id="1.20.120.920">
    <property type="entry name" value="CRISPR-associated endonuclease Cas1, C-terminal domain"/>
    <property type="match status" value="1"/>
</dbReference>
<dbReference type="eggNOG" id="arCOG01452">
    <property type="taxonomic scope" value="Archaea"/>
</dbReference>
<keyword evidence="8 9" id="KW-0464">Manganese</keyword>
<dbReference type="GO" id="GO:0043571">
    <property type="term" value="P:maintenance of CRISPR repeat elements"/>
    <property type="evidence" value="ECO:0007669"/>
    <property type="project" value="UniProtKB-UniRule"/>
</dbReference>